<name>A0A0M0L0M0_9EUKA</name>
<dbReference type="InterPro" id="IPR029044">
    <property type="entry name" value="Nucleotide-diphossugar_trans"/>
</dbReference>
<accession>A0A0M0L0M0</accession>
<dbReference type="SUPFAM" id="SSF53448">
    <property type="entry name" value="Nucleotide-diphospho-sugar transferases"/>
    <property type="match status" value="1"/>
</dbReference>
<proteinExistence type="inferred from homology"/>
<dbReference type="CDD" id="cd22962">
    <property type="entry name" value="DD_AtENO3-like"/>
    <property type="match status" value="1"/>
</dbReference>
<sequence length="539" mass="58988">MRSPYCCCRHRFSPLTALFRRALQAESNIAYLQRFDLEKKIAEVVAATLKERPADPFTFIANYLLKASKMETPENEKFTALWPSYEQKMTADGMNSAAQNAFKYNFKVLTSGADLMIPESSIEPVDSLPDYAALTAENPALLESCVMVKLNGGLGTGMGLEKAKSLLDLKQGKTFLDFIALQVEQMRDVYKKPLAFMLMNSFATSADTLEYLAKYPTLQSEGLPLEFQQNKAPKITKDDLTPASWPAKPECEWCPPGHGDLYPAMVGTGTLDALLAKGYKYMFVSNSDNLGATMDLKLLTWFAASGSPFAMECAERTDADKKGGHLAKAKGGGLLLREAAQCPDADEKEFQNVGKYKFFNTNNLWVNLEELKAAFTKFDGALPLPVIKNGKTVDPRDKASTKVLQLETAMGSAISAFPTAAAILIPRTRFAPVKTTADMLALMSDAYEVTTDLRMVLREECKGVPPTIKLDDAYKFVDQLKKLVPGAPPSLIKCKKLTVEGANIEMEDGVVIEGSVKITNASGEPKKLTAGTYSSDVAL</sequence>
<keyword evidence="4" id="KW-0548">Nucleotidyltransferase</keyword>
<dbReference type="EMBL" id="JWZX01000563">
    <property type="protein sequence ID" value="KOO44198.1"/>
    <property type="molecule type" value="Genomic_DNA"/>
</dbReference>
<dbReference type="EC" id="2.7.7.9" evidence="2"/>
<evidence type="ECO:0000313" key="5">
    <source>
        <dbReference type="EMBL" id="KOO44198.1"/>
    </source>
</evidence>
<protein>
    <recommendedName>
        <fullName evidence="2">UTP--glucose-1-phosphate uridylyltransferase</fullName>
        <ecNumber evidence="2">2.7.7.9</ecNumber>
    </recommendedName>
</protein>
<evidence type="ECO:0000256" key="4">
    <source>
        <dbReference type="ARBA" id="ARBA00022695"/>
    </source>
</evidence>
<dbReference type="Proteomes" id="UP000037460">
    <property type="component" value="Unassembled WGS sequence"/>
</dbReference>
<dbReference type="AlphaFoldDB" id="A0A0M0L0M0"/>
<dbReference type="Pfam" id="PF01704">
    <property type="entry name" value="UDPGP"/>
    <property type="match status" value="1"/>
</dbReference>
<comment type="caution">
    <text evidence="5">The sequence shown here is derived from an EMBL/GenBank/DDBJ whole genome shotgun (WGS) entry which is preliminary data.</text>
</comment>
<dbReference type="InterPro" id="IPR002618">
    <property type="entry name" value="UDPGP_fam"/>
</dbReference>
<dbReference type="Gene3D" id="3.90.550.10">
    <property type="entry name" value="Spore Coat Polysaccharide Biosynthesis Protein SpsA, Chain A"/>
    <property type="match status" value="1"/>
</dbReference>
<comment type="similarity">
    <text evidence="1">Belongs to the UDPGP type 1 family.</text>
</comment>
<dbReference type="PANTHER" id="PTHR43511">
    <property type="match status" value="1"/>
</dbReference>
<dbReference type="Gene3D" id="2.160.10.10">
    <property type="entry name" value="Hexapeptide repeat proteins"/>
    <property type="match status" value="1"/>
</dbReference>
<organism evidence="5 6">
    <name type="scientific">Chrysochromulina tobinii</name>
    <dbReference type="NCBI Taxonomy" id="1460289"/>
    <lineage>
        <taxon>Eukaryota</taxon>
        <taxon>Haptista</taxon>
        <taxon>Haptophyta</taxon>
        <taxon>Prymnesiophyceae</taxon>
        <taxon>Prymnesiales</taxon>
        <taxon>Chrysochromulinaceae</taxon>
        <taxon>Chrysochromulina</taxon>
    </lineage>
</organism>
<dbReference type="GO" id="GO:0003983">
    <property type="term" value="F:UTP:glucose-1-phosphate uridylyltransferase activity"/>
    <property type="evidence" value="ECO:0007669"/>
    <property type="project" value="UniProtKB-EC"/>
</dbReference>
<dbReference type="GO" id="GO:0006011">
    <property type="term" value="P:UDP-alpha-D-glucose metabolic process"/>
    <property type="evidence" value="ECO:0007669"/>
    <property type="project" value="InterPro"/>
</dbReference>
<evidence type="ECO:0000256" key="1">
    <source>
        <dbReference type="ARBA" id="ARBA00010401"/>
    </source>
</evidence>
<evidence type="ECO:0000256" key="3">
    <source>
        <dbReference type="ARBA" id="ARBA00022679"/>
    </source>
</evidence>
<dbReference type="OrthoDB" id="932129at2759"/>
<keyword evidence="6" id="KW-1185">Reference proteome</keyword>
<evidence type="ECO:0000256" key="2">
    <source>
        <dbReference type="ARBA" id="ARBA00012415"/>
    </source>
</evidence>
<dbReference type="InterPro" id="IPR016267">
    <property type="entry name" value="UDPGP_trans"/>
</dbReference>
<keyword evidence="3" id="KW-0808">Transferase</keyword>
<gene>
    <name evidence="5" type="ORF">Ctob_010273</name>
</gene>
<evidence type="ECO:0000313" key="6">
    <source>
        <dbReference type="Proteomes" id="UP000037460"/>
    </source>
</evidence>
<reference evidence="6" key="1">
    <citation type="journal article" date="2015" name="PLoS Genet.">
        <title>Genome Sequence and Transcriptome Analyses of Chrysochromulina tobin: Metabolic Tools for Enhanced Algal Fitness in the Prominent Order Prymnesiales (Haptophyceae).</title>
        <authorList>
            <person name="Hovde B.T."/>
            <person name="Deodato C.R."/>
            <person name="Hunsperger H.M."/>
            <person name="Ryken S.A."/>
            <person name="Yost W."/>
            <person name="Jha R.K."/>
            <person name="Patterson J."/>
            <person name="Monnat R.J. Jr."/>
            <person name="Barlow S.B."/>
            <person name="Starkenburg S.R."/>
            <person name="Cattolico R.A."/>
        </authorList>
    </citation>
    <scope>NUCLEOTIDE SEQUENCE</scope>
    <source>
        <strain evidence="6">CCMP291</strain>
    </source>
</reference>